<gene>
    <name evidence="1" type="ORF">DME_LOCUS1590</name>
</gene>
<evidence type="ECO:0000313" key="1">
    <source>
        <dbReference type="EMBL" id="VDN51617.1"/>
    </source>
</evidence>
<dbReference type="AlphaFoldDB" id="A0A0N4UHK3"/>
<organism evidence="2 4">
    <name type="scientific">Dracunculus medinensis</name>
    <name type="common">Guinea worm</name>
    <dbReference type="NCBI Taxonomy" id="318479"/>
    <lineage>
        <taxon>Eukaryota</taxon>
        <taxon>Metazoa</taxon>
        <taxon>Ecdysozoa</taxon>
        <taxon>Nematoda</taxon>
        <taxon>Chromadorea</taxon>
        <taxon>Rhabditida</taxon>
        <taxon>Spirurina</taxon>
        <taxon>Dracunculoidea</taxon>
        <taxon>Dracunculidae</taxon>
        <taxon>Dracunculus</taxon>
    </lineage>
</organism>
<protein>
    <submittedName>
        <fullName evidence="1 4">Uncharacterized protein</fullName>
    </submittedName>
</protein>
<evidence type="ECO:0000313" key="4">
    <source>
        <dbReference type="WBParaSite" id="DME_0000703801-mRNA-1"/>
    </source>
</evidence>
<reference evidence="1 3" key="2">
    <citation type="submission" date="2018-11" db="EMBL/GenBank/DDBJ databases">
        <authorList>
            <consortium name="Pathogen Informatics"/>
        </authorList>
    </citation>
    <scope>NUCLEOTIDE SEQUENCE [LARGE SCALE GENOMIC DNA]</scope>
</reference>
<dbReference type="WBParaSite" id="DME_0000703801-mRNA-1">
    <property type="protein sequence ID" value="DME_0000703801-mRNA-1"/>
    <property type="gene ID" value="DME_0000703801"/>
</dbReference>
<accession>A0A0N4UHK3</accession>
<dbReference type="STRING" id="318479.A0A0N4UHK3"/>
<dbReference type="Proteomes" id="UP000038040">
    <property type="component" value="Unplaced"/>
</dbReference>
<evidence type="ECO:0000313" key="2">
    <source>
        <dbReference type="Proteomes" id="UP000038040"/>
    </source>
</evidence>
<dbReference type="OrthoDB" id="5808636at2759"/>
<proteinExistence type="predicted"/>
<keyword evidence="3" id="KW-1185">Reference proteome</keyword>
<dbReference type="EMBL" id="UYYG01000025">
    <property type="protein sequence ID" value="VDN51617.1"/>
    <property type="molecule type" value="Genomic_DNA"/>
</dbReference>
<dbReference type="Proteomes" id="UP000274756">
    <property type="component" value="Unassembled WGS sequence"/>
</dbReference>
<name>A0A0N4UHK3_DRAME</name>
<reference evidence="4" key="1">
    <citation type="submission" date="2017-02" db="UniProtKB">
        <authorList>
            <consortium name="WormBaseParasite"/>
        </authorList>
    </citation>
    <scope>IDENTIFICATION</scope>
</reference>
<sequence>MSRNFQVDINHLSNAYYRIVQIRTDIVDKDSIRFDMHLISSGDFGDTLTITTQNGETRTISFPGCYRVNLSFRMVKPLSNPHIEAFLQLGTNIPCQPTNSNSISNICTNITQTNCRFCNLCEAIEAKSSEIQHYIRQEGSQECSTSKQSQNLIFKAGVLTAIVHILDRSQVDGSKLVQCQRLCSTFNNQKSVSDSYKSTLLKSIETLCSPVDIYTACIHHIMKFDISENFV</sequence>
<evidence type="ECO:0000313" key="3">
    <source>
        <dbReference type="Proteomes" id="UP000274756"/>
    </source>
</evidence>